<feature type="non-terminal residue" evidence="3">
    <location>
        <position position="1"/>
    </location>
</feature>
<feature type="compositionally biased region" description="Basic and acidic residues" evidence="2">
    <location>
        <begin position="130"/>
        <end position="144"/>
    </location>
</feature>
<dbReference type="Proteomes" id="UP000287651">
    <property type="component" value="Unassembled WGS sequence"/>
</dbReference>
<accession>A0A426XH98</accession>
<name>A0A426XH98_ENSVE</name>
<gene>
    <name evidence="3" type="ORF">B296_00009767</name>
</gene>
<proteinExistence type="predicted"/>
<evidence type="ECO:0000256" key="1">
    <source>
        <dbReference type="SAM" id="Coils"/>
    </source>
</evidence>
<sequence>SAGGASYISGNEAGRITREVAKVEKRRIVKSTHCLQRKKLTEPLHEVKEAEINLKVDERTKTLKLELMKMEETMLQQQAEVTMLKQRLEEVGLGRGMHDMDGGRFMEWLETYAAEQGMVKSMDLDMGDQQDSHDVKEIREDSHRHVSYPKQSLLDASSPSKTVLKHMCSNTSSFGIQAH</sequence>
<dbReference type="AlphaFoldDB" id="A0A426XH98"/>
<evidence type="ECO:0000313" key="4">
    <source>
        <dbReference type="Proteomes" id="UP000287651"/>
    </source>
</evidence>
<dbReference type="EMBL" id="AMZH03020830">
    <property type="protein sequence ID" value="RRT38822.1"/>
    <property type="molecule type" value="Genomic_DNA"/>
</dbReference>
<feature type="region of interest" description="Disordered" evidence="2">
    <location>
        <begin position="125"/>
        <end position="151"/>
    </location>
</feature>
<organism evidence="3 4">
    <name type="scientific">Ensete ventricosum</name>
    <name type="common">Abyssinian banana</name>
    <name type="synonym">Musa ensete</name>
    <dbReference type="NCBI Taxonomy" id="4639"/>
    <lineage>
        <taxon>Eukaryota</taxon>
        <taxon>Viridiplantae</taxon>
        <taxon>Streptophyta</taxon>
        <taxon>Embryophyta</taxon>
        <taxon>Tracheophyta</taxon>
        <taxon>Spermatophyta</taxon>
        <taxon>Magnoliopsida</taxon>
        <taxon>Liliopsida</taxon>
        <taxon>Zingiberales</taxon>
        <taxon>Musaceae</taxon>
        <taxon>Ensete</taxon>
    </lineage>
</organism>
<evidence type="ECO:0000313" key="3">
    <source>
        <dbReference type="EMBL" id="RRT38822.1"/>
    </source>
</evidence>
<feature type="coiled-coil region" evidence="1">
    <location>
        <begin position="60"/>
        <end position="87"/>
    </location>
</feature>
<comment type="caution">
    <text evidence="3">The sequence shown here is derived from an EMBL/GenBank/DDBJ whole genome shotgun (WGS) entry which is preliminary data.</text>
</comment>
<evidence type="ECO:0000256" key="2">
    <source>
        <dbReference type="SAM" id="MobiDB-lite"/>
    </source>
</evidence>
<protein>
    <submittedName>
        <fullName evidence="3">Uncharacterized protein</fullName>
    </submittedName>
</protein>
<reference evidence="3 4" key="1">
    <citation type="journal article" date="2014" name="Agronomy (Basel)">
        <title>A Draft Genome Sequence for Ensete ventricosum, the Drought-Tolerant Tree Against Hunger.</title>
        <authorList>
            <person name="Harrison J."/>
            <person name="Moore K.A."/>
            <person name="Paszkiewicz K."/>
            <person name="Jones T."/>
            <person name="Grant M."/>
            <person name="Ambacheew D."/>
            <person name="Muzemil S."/>
            <person name="Studholme D.J."/>
        </authorList>
    </citation>
    <scope>NUCLEOTIDE SEQUENCE [LARGE SCALE GENOMIC DNA]</scope>
</reference>
<keyword evidence="1" id="KW-0175">Coiled coil</keyword>